<dbReference type="RefSeq" id="WP_197679214.1">
    <property type="nucleotide sequence ID" value="NZ_LT629688.1"/>
</dbReference>
<accession>A0A1G6VNM5</accession>
<evidence type="ECO:0000313" key="2">
    <source>
        <dbReference type="EMBL" id="SDD55250.1"/>
    </source>
</evidence>
<name>A0A1G6VNM5_9ACTN</name>
<gene>
    <name evidence="2" type="ORF">SAMN04489747_1215</name>
</gene>
<evidence type="ECO:0000256" key="1">
    <source>
        <dbReference type="SAM" id="Phobius"/>
    </source>
</evidence>
<reference evidence="2 3" key="1">
    <citation type="submission" date="2016-10" db="EMBL/GenBank/DDBJ databases">
        <authorList>
            <person name="de Groot N.N."/>
        </authorList>
    </citation>
    <scope>NUCLEOTIDE SEQUENCE [LARGE SCALE GENOMIC DNA]</scope>
    <source>
        <strain evidence="2 3">MON 2.2</strain>
    </source>
</reference>
<protein>
    <submittedName>
        <fullName evidence="2">Uncharacterized protein</fullName>
    </submittedName>
</protein>
<organism evidence="2 3">
    <name type="scientific">Auraticoccus monumenti</name>
    <dbReference type="NCBI Taxonomy" id="675864"/>
    <lineage>
        <taxon>Bacteria</taxon>
        <taxon>Bacillati</taxon>
        <taxon>Actinomycetota</taxon>
        <taxon>Actinomycetes</taxon>
        <taxon>Propionibacteriales</taxon>
        <taxon>Propionibacteriaceae</taxon>
        <taxon>Auraticoccus</taxon>
    </lineage>
</organism>
<proteinExistence type="predicted"/>
<keyword evidence="1" id="KW-0472">Membrane</keyword>
<dbReference type="EMBL" id="LT629688">
    <property type="protein sequence ID" value="SDD55250.1"/>
    <property type="molecule type" value="Genomic_DNA"/>
</dbReference>
<feature type="transmembrane region" description="Helical" evidence="1">
    <location>
        <begin position="61"/>
        <end position="81"/>
    </location>
</feature>
<evidence type="ECO:0000313" key="3">
    <source>
        <dbReference type="Proteomes" id="UP000198546"/>
    </source>
</evidence>
<dbReference type="InterPro" id="IPR045713">
    <property type="entry name" value="DUF6069"/>
</dbReference>
<dbReference type="Proteomes" id="UP000198546">
    <property type="component" value="Chromosome i"/>
</dbReference>
<dbReference type="AlphaFoldDB" id="A0A1G6VNM5"/>
<keyword evidence="1" id="KW-1133">Transmembrane helix</keyword>
<feature type="transmembrane region" description="Helical" evidence="1">
    <location>
        <begin position="93"/>
        <end position="111"/>
    </location>
</feature>
<keyword evidence="3" id="KW-1185">Reference proteome</keyword>
<dbReference type="STRING" id="675864.SAMN04489747_1215"/>
<keyword evidence="1" id="KW-0812">Transmembrane</keyword>
<dbReference type="Pfam" id="PF19545">
    <property type="entry name" value="DUF6069"/>
    <property type="match status" value="1"/>
</dbReference>
<feature type="transmembrane region" description="Helical" evidence="1">
    <location>
        <begin position="28"/>
        <end position="49"/>
    </location>
</feature>
<sequence length="147" mass="14830">MSAVAGAPTPAVVAVGARGAWSVVRTGLLGVLAAAAATMTVAALGRAGGISTDVGGVPIPVYWFGVLTVLFGLVGVVLAVALRRWARRPRRTFLVVTLALTALSLVPDLLADTGASTRALLMTTHLAAAALVVPTLARRLPTGRGGR</sequence>
<feature type="transmembrane region" description="Helical" evidence="1">
    <location>
        <begin position="117"/>
        <end position="137"/>
    </location>
</feature>